<dbReference type="GO" id="GO:0004190">
    <property type="term" value="F:aspartic-type endopeptidase activity"/>
    <property type="evidence" value="ECO:0007669"/>
    <property type="project" value="UniProtKB-KW"/>
</dbReference>
<evidence type="ECO:0000256" key="6">
    <source>
        <dbReference type="SAM" id="SignalP"/>
    </source>
</evidence>
<comment type="similarity">
    <text evidence="1">Belongs to the peptidase A1 family.</text>
</comment>
<keyword evidence="9" id="KW-1185">Reference proteome</keyword>
<dbReference type="PROSITE" id="PS51767">
    <property type="entry name" value="PEPTIDASE_A1"/>
    <property type="match status" value="1"/>
</dbReference>
<dbReference type="SUPFAM" id="SSF50630">
    <property type="entry name" value="Acid proteases"/>
    <property type="match status" value="1"/>
</dbReference>
<feature type="chain" id="PRO_5039624155" evidence="6">
    <location>
        <begin position="28"/>
        <end position="438"/>
    </location>
</feature>
<dbReference type="OrthoDB" id="2747330at2759"/>
<protein>
    <submittedName>
        <fullName evidence="8">Aspartic proteinase</fullName>
    </submittedName>
</protein>
<reference evidence="8" key="1">
    <citation type="submission" date="2022-05" db="EMBL/GenBank/DDBJ databases">
        <title>The Musa troglodytarum L. genome provides insights into the mechanism of non-climacteric behaviour and enrichment of carotenoids.</title>
        <authorList>
            <person name="Wang J."/>
        </authorList>
    </citation>
    <scope>NUCLEOTIDE SEQUENCE</scope>
    <source>
        <tissue evidence="8">Leaf</tissue>
    </source>
</reference>
<evidence type="ECO:0000256" key="3">
    <source>
        <dbReference type="ARBA" id="ARBA00022750"/>
    </source>
</evidence>
<dbReference type="PROSITE" id="PS00141">
    <property type="entry name" value="ASP_PROTEASE"/>
    <property type="match status" value="2"/>
</dbReference>
<dbReference type="InterPro" id="IPR032799">
    <property type="entry name" value="TAXi_C"/>
</dbReference>
<dbReference type="PANTHER" id="PTHR13683:SF800">
    <property type="entry name" value="EUKARYOTIC ASPARTYL PROTEASE FAMILY PROTEIN"/>
    <property type="match status" value="1"/>
</dbReference>
<evidence type="ECO:0000259" key="7">
    <source>
        <dbReference type="PROSITE" id="PS51767"/>
    </source>
</evidence>
<dbReference type="PANTHER" id="PTHR13683">
    <property type="entry name" value="ASPARTYL PROTEASES"/>
    <property type="match status" value="1"/>
</dbReference>
<evidence type="ECO:0000256" key="5">
    <source>
        <dbReference type="PIRSR" id="PIRSR601461-1"/>
    </source>
</evidence>
<dbReference type="AlphaFoldDB" id="A0A9E7EGH3"/>
<evidence type="ECO:0000313" key="9">
    <source>
        <dbReference type="Proteomes" id="UP001055439"/>
    </source>
</evidence>
<dbReference type="Pfam" id="PF14541">
    <property type="entry name" value="TAXi_C"/>
    <property type="match status" value="1"/>
</dbReference>
<organism evidence="8 9">
    <name type="scientific">Musa troglodytarum</name>
    <name type="common">fe'i banana</name>
    <dbReference type="NCBI Taxonomy" id="320322"/>
    <lineage>
        <taxon>Eukaryota</taxon>
        <taxon>Viridiplantae</taxon>
        <taxon>Streptophyta</taxon>
        <taxon>Embryophyta</taxon>
        <taxon>Tracheophyta</taxon>
        <taxon>Spermatophyta</taxon>
        <taxon>Magnoliopsida</taxon>
        <taxon>Liliopsida</taxon>
        <taxon>Zingiberales</taxon>
        <taxon>Musaceae</taxon>
        <taxon>Musa</taxon>
    </lineage>
</organism>
<keyword evidence="2" id="KW-0645">Protease</keyword>
<dbReference type="Pfam" id="PF14543">
    <property type="entry name" value="TAXi_N"/>
    <property type="match status" value="1"/>
</dbReference>
<dbReference type="InterPro" id="IPR021109">
    <property type="entry name" value="Peptidase_aspartic_dom_sf"/>
</dbReference>
<sequence>MGGGKAARRGLLFASLVFAAAISSVSAAVTTPSPKKAKASDASSAVFPIHGDVYPHGLYYVEMNIGDPPKPYFLDVDTGSDLTWIQCDAPCVRCSKGPHPWYRPKRTNLVPCKNPLCAALHSGTAAPPADQNCGQCDYEIEYADRGSSLGVLVADAFSLGRTLARPILAFGCGYNRQLTSPNIPALTDGVLGLGTGKVSVLSQLSDRGATKNVVGHCFSAKGGGYLFFGDDLVPSSRMTWAPMSRIGSRNYYSLGSANLQWGTRSLGVNQKEVVLDTGSTYTYFGFQPYQALLSAVKSDLSKTPLKEVFDDPSLAVCWRGQKPFKSVNDVKQYFKTLALSFVNAKRTLLEVPPENYLIITKHGNACLGILNGTEVGLEISMSSETSLCKTSWWFTTTRGSRSDGSVQPVIGLPSLELLPPHDDLLAFTSMCVYQKGDS</sequence>
<dbReference type="Proteomes" id="UP001055439">
    <property type="component" value="Chromosome 1"/>
</dbReference>
<dbReference type="EMBL" id="CP097502">
    <property type="protein sequence ID" value="URD75852.1"/>
    <property type="molecule type" value="Genomic_DNA"/>
</dbReference>
<keyword evidence="3" id="KW-0064">Aspartyl protease</keyword>
<dbReference type="Gene3D" id="2.40.70.10">
    <property type="entry name" value="Acid Proteases"/>
    <property type="match status" value="2"/>
</dbReference>
<dbReference type="InterPro" id="IPR032861">
    <property type="entry name" value="TAXi_N"/>
</dbReference>
<evidence type="ECO:0000256" key="2">
    <source>
        <dbReference type="ARBA" id="ARBA00022670"/>
    </source>
</evidence>
<accession>A0A9E7EGH3</accession>
<evidence type="ECO:0000256" key="1">
    <source>
        <dbReference type="ARBA" id="ARBA00007447"/>
    </source>
</evidence>
<dbReference type="InterPro" id="IPR001969">
    <property type="entry name" value="Aspartic_peptidase_AS"/>
</dbReference>
<keyword evidence="4" id="KW-0378">Hydrolase</keyword>
<dbReference type="InterPro" id="IPR001461">
    <property type="entry name" value="Aspartic_peptidase_A1"/>
</dbReference>
<feature type="active site" evidence="5">
    <location>
        <position position="77"/>
    </location>
</feature>
<feature type="domain" description="Peptidase A1" evidence="7">
    <location>
        <begin position="59"/>
        <end position="406"/>
    </location>
</feature>
<dbReference type="FunFam" id="2.40.70.10:FF:000015">
    <property type="entry name" value="Aspartyl protease family protein"/>
    <property type="match status" value="1"/>
</dbReference>
<feature type="active site" evidence="5">
    <location>
        <position position="276"/>
    </location>
</feature>
<keyword evidence="6" id="KW-0732">Signal</keyword>
<name>A0A9E7EGH3_9LILI</name>
<feature type="signal peptide" evidence="6">
    <location>
        <begin position="1"/>
        <end position="27"/>
    </location>
</feature>
<evidence type="ECO:0000256" key="4">
    <source>
        <dbReference type="ARBA" id="ARBA00022801"/>
    </source>
</evidence>
<gene>
    <name evidence="8" type="ORF">MUK42_09768</name>
</gene>
<proteinExistence type="inferred from homology"/>
<dbReference type="InterPro" id="IPR033121">
    <property type="entry name" value="PEPTIDASE_A1"/>
</dbReference>
<evidence type="ECO:0000313" key="8">
    <source>
        <dbReference type="EMBL" id="URD75852.1"/>
    </source>
</evidence>
<dbReference type="GO" id="GO:0006508">
    <property type="term" value="P:proteolysis"/>
    <property type="evidence" value="ECO:0007669"/>
    <property type="project" value="UniProtKB-KW"/>
</dbReference>